<dbReference type="InterPro" id="IPR009936">
    <property type="entry name" value="DUF1468"/>
</dbReference>
<keyword evidence="1" id="KW-0812">Transmembrane</keyword>
<organism evidence="3 4">
    <name type="scientific">Hominiventricola filiformis</name>
    <dbReference type="NCBI Taxonomy" id="2885352"/>
    <lineage>
        <taxon>Bacteria</taxon>
        <taxon>Bacillati</taxon>
        <taxon>Bacillota</taxon>
        <taxon>Clostridia</taxon>
        <taxon>Lachnospirales</taxon>
        <taxon>Lachnospiraceae</taxon>
        <taxon>Hominiventricola</taxon>
    </lineage>
</organism>
<proteinExistence type="predicted"/>
<evidence type="ECO:0000259" key="2">
    <source>
        <dbReference type="Pfam" id="PF07331"/>
    </source>
</evidence>
<dbReference type="Proteomes" id="UP001198220">
    <property type="component" value="Unassembled WGS sequence"/>
</dbReference>
<evidence type="ECO:0000256" key="1">
    <source>
        <dbReference type="SAM" id="Phobius"/>
    </source>
</evidence>
<gene>
    <name evidence="3" type="ORF">LKD36_14420</name>
</gene>
<name>A0AAE3DCH9_9FIRM</name>
<keyword evidence="1" id="KW-1133">Transmembrane helix</keyword>
<dbReference type="Pfam" id="PF07331">
    <property type="entry name" value="TctB"/>
    <property type="match status" value="1"/>
</dbReference>
<keyword evidence="4" id="KW-1185">Reference proteome</keyword>
<feature type="transmembrane region" description="Helical" evidence="1">
    <location>
        <begin position="68"/>
        <end position="88"/>
    </location>
</feature>
<protein>
    <submittedName>
        <fullName evidence="3">Tripartite tricarboxylate transporter TctB family protein</fullName>
    </submittedName>
</protein>
<comment type="caution">
    <text evidence="3">The sequence shown here is derived from an EMBL/GenBank/DDBJ whole genome shotgun (WGS) entry which is preliminary data.</text>
</comment>
<reference evidence="3 4" key="1">
    <citation type="submission" date="2021-10" db="EMBL/GenBank/DDBJ databases">
        <title>Anaerobic single-cell dispensing facilitates the cultivation of human gut bacteria.</title>
        <authorList>
            <person name="Afrizal A."/>
        </authorList>
    </citation>
    <scope>NUCLEOTIDE SEQUENCE [LARGE SCALE GENOMIC DNA]</scope>
    <source>
        <strain evidence="3 4">CLA-AA-H276</strain>
    </source>
</reference>
<feature type="transmembrane region" description="Helical" evidence="1">
    <location>
        <begin position="118"/>
        <end position="140"/>
    </location>
</feature>
<sequence length="148" mass="16899">MKKSMPDVICAAVLLIFLTTVAVQVPAIPKVSRAYPIFLLAVAYLMGIWLLVKSLRRLKHEEKQETEVIAQTKIILPYCVMIALYLFLMSRIGYVVSTVVFMMVSLLYLKFKSKIGMVIISIVTTILIYLMFSNFLGVILPRAAWFRF</sequence>
<dbReference type="RefSeq" id="WP_308460029.1">
    <property type="nucleotide sequence ID" value="NZ_JAJEPS010000019.1"/>
</dbReference>
<dbReference type="EMBL" id="JAJEPS010000019">
    <property type="protein sequence ID" value="MCC2127355.1"/>
    <property type="molecule type" value="Genomic_DNA"/>
</dbReference>
<accession>A0AAE3DCH9</accession>
<evidence type="ECO:0000313" key="3">
    <source>
        <dbReference type="EMBL" id="MCC2127355.1"/>
    </source>
</evidence>
<keyword evidence="1" id="KW-0472">Membrane</keyword>
<feature type="domain" description="DUF1468" evidence="2">
    <location>
        <begin position="11"/>
        <end position="141"/>
    </location>
</feature>
<dbReference type="AlphaFoldDB" id="A0AAE3DCH9"/>
<evidence type="ECO:0000313" key="4">
    <source>
        <dbReference type="Proteomes" id="UP001198220"/>
    </source>
</evidence>
<feature type="transmembrane region" description="Helical" evidence="1">
    <location>
        <begin position="34"/>
        <end position="52"/>
    </location>
</feature>